<dbReference type="AlphaFoldDB" id="A0A550BVN4"/>
<proteinExistence type="predicted"/>
<feature type="compositionally biased region" description="Polar residues" evidence="1">
    <location>
        <begin position="13"/>
        <end position="23"/>
    </location>
</feature>
<sequence length="160" mass="17382">MSSADTASAAGVATSQSSRQSEAQALLAKYFPSTGARRSTPNAVKKPPTDPVKLAQYRKIEAMKMRHKAQPVDPRDTNAPLSERLHVYARASEQTDTKIFWVRKTMGTGRALDCFASQLQPTAVPQQLVLDGDVSTVLRNDVPIGSQVEDASTLFISPRP</sequence>
<protein>
    <submittedName>
        <fullName evidence="2">Uncharacterized protein</fullName>
    </submittedName>
</protein>
<evidence type="ECO:0000256" key="1">
    <source>
        <dbReference type="SAM" id="MobiDB-lite"/>
    </source>
</evidence>
<gene>
    <name evidence="2" type="ORF">BD626DRAFT_575483</name>
</gene>
<accession>A0A550BVN4</accession>
<name>A0A550BVN4_9AGAR</name>
<dbReference type="EMBL" id="VDMD01000064">
    <property type="protein sequence ID" value="TRM56619.1"/>
    <property type="molecule type" value="Genomic_DNA"/>
</dbReference>
<dbReference type="STRING" id="97359.A0A550BVN4"/>
<evidence type="ECO:0000313" key="3">
    <source>
        <dbReference type="Proteomes" id="UP000320762"/>
    </source>
</evidence>
<keyword evidence="3" id="KW-1185">Reference proteome</keyword>
<dbReference type="Proteomes" id="UP000320762">
    <property type="component" value="Unassembled WGS sequence"/>
</dbReference>
<reference evidence="2 3" key="1">
    <citation type="journal article" date="2019" name="New Phytol.">
        <title>Comparative genomics reveals unique wood-decay strategies and fruiting body development in the Schizophyllaceae.</title>
        <authorList>
            <person name="Almasi E."/>
            <person name="Sahu N."/>
            <person name="Krizsan K."/>
            <person name="Balint B."/>
            <person name="Kovacs G.M."/>
            <person name="Kiss B."/>
            <person name="Cseklye J."/>
            <person name="Drula E."/>
            <person name="Henrissat B."/>
            <person name="Nagy I."/>
            <person name="Chovatia M."/>
            <person name="Adam C."/>
            <person name="LaButti K."/>
            <person name="Lipzen A."/>
            <person name="Riley R."/>
            <person name="Grigoriev I.V."/>
            <person name="Nagy L.G."/>
        </authorList>
    </citation>
    <scope>NUCLEOTIDE SEQUENCE [LARGE SCALE GENOMIC DNA]</scope>
    <source>
        <strain evidence="2 3">NL-1724</strain>
    </source>
</reference>
<evidence type="ECO:0000313" key="2">
    <source>
        <dbReference type="EMBL" id="TRM56619.1"/>
    </source>
</evidence>
<comment type="caution">
    <text evidence="2">The sequence shown here is derived from an EMBL/GenBank/DDBJ whole genome shotgun (WGS) entry which is preliminary data.</text>
</comment>
<feature type="region of interest" description="Disordered" evidence="1">
    <location>
        <begin position="1"/>
        <end position="52"/>
    </location>
</feature>
<organism evidence="2 3">
    <name type="scientific">Schizophyllum amplum</name>
    <dbReference type="NCBI Taxonomy" id="97359"/>
    <lineage>
        <taxon>Eukaryota</taxon>
        <taxon>Fungi</taxon>
        <taxon>Dikarya</taxon>
        <taxon>Basidiomycota</taxon>
        <taxon>Agaricomycotina</taxon>
        <taxon>Agaricomycetes</taxon>
        <taxon>Agaricomycetidae</taxon>
        <taxon>Agaricales</taxon>
        <taxon>Schizophyllaceae</taxon>
        <taxon>Schizophyllum</taxon>
    </lineage>
</organism>
<dbReference type="OrthoDB" id="431929at2759"/>